<keyword evidence="3" id="KW-1185">Reference proteome</keyword>
<evidence type="ECO:0000313" key="2">
    <source>
        <dbReference type="EMBL" id="GFR10591.1"/>
    </source>
</evidence>
<dbReference type="EMBL" id="BMAO01016703">
    <property type="protein sequence ID" value="GFR10591.1"/>
    <property type="molecule type" value="Genomic_DNA"/>
</dbReference>
<accession>A0A8X6GSR3</accession>
<dbReference type="InterPro" id="IPR024445">
    <property type="entry name" value="Tnp_ISXO2-like"/>
</dbReference>
<comment type="caution">
    <text evidence="2">The sequence shown here is derived from an EMBL/GenBank/DDBJ whole genome shotgun (WGS) entry which is preliminary data.</text>
</comment>
<gene>
    <name evidence="2" type="primary">AVEN_204792_1</name>
    <name evidence="2" type="ORF">TNCT_40061</name>
</gene>
<feature type="domain" description="ISXO2-like transposase" evidence="1">
    <location>
        <begin position="7"/>
        <end position="147"/>
    </location>
</feature>
<dbReference type="PANTHER" id="PTHR47163:SF2">
    <property type="entry name" value="SI:DKEY-17M8.2"/>
    <property type="match status" value="1"/>
</dbReference>
<dbReference type="InterPro" id="IPR053164">
    <property type="entry name" value="IS1016-like_transposase"/>
</dbReference>
<dbReference type="AlphaFoldDB" id="A0A8X6GSR3"/>
<organism evidence="2 3">
    <name type="scientific">Trichonephila clavata</name>
    <name type="common">Joro spider</name>
    <name type="synonym">Nephila clavata</name>
    <dbReference type="NCBI Taxonomy" id="2740835"/>
    <lineage>
        <taxon>Eukaryota</taxon>
        <taxon>Metazoa</taxon>
        <taxon>Ecdysozoa</taxon>
        <taxon>Arthropoda</taxon>
        <taxon>Chelicerata</taxon>
        <taxon>Arachnida</taxon>
        <taxon>Araneae</taxon>
        <taxon>Araneomorphae</taxon>
        <taxon>Entelegynae</taxon>
        <taxon>Araneoidea</taxon>
        <taxon>Nephilidae</taxon>
        <taxon>Trichonephila</taxon>
    </lineage>
</organism>
<evidence type="ECO:0000259" key="1">
    <source>
        <dbReference type="SMART" id="SM01126"/>
    </source>
</evidence>
<evidence type="ECO:0000313" key="3">
    <source>
        <dbReference type="Proteomes" id="UP000887116"/>
    </source>
</evidence>
<sequence>MIESSVNVSGSGVIVEIDESKFGKRKFHRGKRVEGKWVFGGVERETGACFMKVVADRTTDSLLSVINEYILPGSIIISDCWKSYDCISNEGFVHLKVNHSVSFKDPGTGAHTNTIEGTWGAVKRGIPASKAKCQLDYYLAEYVWRKKNKHMCSKFMAFIDSIVRVYPLTADEPEEAAT</sequence>
<dbReference type="NCBIfam" id="NF033547">
    <property type="entry name" value="transpos_IS1595"/>
    <property type="match status" value="1"/>
</dbReference>
<proteinExistence type="predicted"/>
<name>A0A8X6GSR3_TRICU</name>
<dbReference type="OrthoDB" id="6409943at2759"/>
<protein>
    <submittedName>
        <fullName evidence="2">DDE_Tnp_IS1595 domain-containing protein</fullName>
    </submittedName>
</protein>
<dbReference type="Pfam" id="PF12762">
    <property type="entry name" value="DDE_Tnp_IS1595"/>
    <property type="match status" value="1"/>
</dbReference>
<dbReference type="PANTHER" id="PTHR47163">
    <property type="entry name" value="DDE_TNP_IS1595 DOMAIN-CONTAINING PROTEIN"/>
    <property type="match status" value="1"/>
</dbReference>
<reference evidence="2" key="1">
    <citation type="submission" date="2020-07" db="EMBL/GenBank/DDBJ databases">
        <title>Multicomponent nature underlies the extraordinary mechanical properties of spider dragline silk.</title>
        <authorList>
            <person name="Kono N."/>
            <person name="Nakamura H."/>
            <person name="Mori M."/>
            <person name="Yoshida Y."/>
            <person name="Ohtoshi R."/>
            <person name="Malay A.D."/>
            <person name="Moran D.A.P."/>
            <person name="Tomita M."/>
            <person name="Numata K."/>
            <person name="Arakawa K."/>
        </authorList>
    </citation>
    <scope>NUCLEOTIDE SEQUENCE</scope>
</reference>
<dbReference type="SMART" id="SM01126">
    <property type="entry name" value="DDE_Tnp_IS1595"/>
    <property type="match status" value="1"/>
</dbReference>
<dbReference type="Proteomes" id="UP000887116">
    <property type="component" value="Unassembled WGS sequence"/>
</dbReference>